<evidence type="ECO:0000256" key="1">
    <source>
        <dbReference type="SAM" id="Coils"/>
    </source>
</evidence>
<proteinExistence type="predicted"/>
<dbReference type="Proteomes" id="UP000229681">
    <property type="component" value="Unassembled WGS sequence"/>
</dbReference>
<protein>
    <submittedName>
        <fullName evidence="2">Uncharacterized protein</fullName>
    </submittedName>
</protein>
<keyword evidence="1" id="KW-0175">Coiled coil</keyword>
<accession>A0A2M8PHY0</accession>
<feature type="coiled-coil region" evidence="1">
    <location>
        <begin position="47"/>
        <end position="74"/>
    </location>
</feature>
<evidence type="ECO:0000313" key="2">
    <source>
        <dbReference type="EMBL" id="PJF37158.1"/>
    </source>
</evidence>
<reference evidence="2 3" key="1">
    <citation type="submission" date="2017-11" db="EMBL/GenBank/DDBJ databases">
        <title>Evolution of Phototrophy in the Chloroflexi Phylum Driven by Horizontal Gene Transfer.</title>
        <authorList>
            <person name="Ward L.M."/>
            <person name="Hemp J."/>
            <person name="Shih P.M."/>
            <person name="Mcglynn S.E."/>
            <person name="Fischer W."/>
        </authorList>
    </citation>
    <scope>NUCLEOTIDE SEQUENCE [LARGE SCALE GENOMIC DNA]</scope>
    <source>
        <strain evidence="2">JP3_13</strain>
    </source>
</reference>
<sequence>MPAVTEVTIPFQPARNPAELETRLEALKAEQVAALNGDLGFEARCELAGLHWALGEAENALENLQKALHLANQNDWIEPVGYLLSLKSAALCYIGQYAAAHELFVQAEAFFKRHNDECGVAWQQHLMAREYHLDMGNFAVAQRQATAAGAFFRARNVWHAYVESLLTQARAALGLAQPRHAAELLRQADGLIAERALTWFAPEYHWLRAEVALAEGTPRLAAKHCYNGLNSINYGGDLRPLAVLYMTLGKALEVDRSQLAAAQDAFERALAAARDRARSLHVAQAYQAAGLCLKRYSNLMTVRARGSGYLFEAERRFKALGLRMSE</sequence>
<dbReference type="SUPFAM" id="SSF48452">
    <property type="entry name" value="TPR-like"/>
    <property type="match status" value="1"/>
</dbReference>
<evidence type="ECO:0000313" key="3">
    <source>
        <dbReference type="Proteomes" id="UP000229681"/>
    </source>
</evidence>
<name>A0A2M8PHY0_9CHLR</name>
<comment type="caution">
    <text evidence="2">The sequence shown here is derived from an EMBL/GenBank/DDBJ whole genome shotgun (WGS) entry which is preliminary data.</text>
</comment>
<dbReference type="InterPro" id="IPR011990">
    <property type="entry name" value="TPR-like_helical_dom_sf"/>
</dbReference>
<dbReference type="EMBL" id="PGTM01000012">
    <property type="protein sequence ID" value="PJF37158.1"/>
    <property type="molecule type" value="Genomic_DNA"/>
</dbReference>
<gene>
    <name evidence="2" type="ORF">CUN49_01700</name>
</gene>
<organism evidence="2 3">
    <name type="scientific">Candidatus Thermofonsia Clade 1 bacterium</name>
    <dbReference type="NCBI Taxonomy" id="2364210"/>
    <lineage>
        <taxon>Bacteria</taxon>
        <taxon>Bacillati</taxon>
        <taxon>Chloroflexota</taxon>
        <taxon>Candidatus Thermofontia</taxon>
        <taxon>Candidatus Thermofonsia Clade 1</taxon>
    </lineage>
</organism>
<dbReference type="Gene3D" id="1.25.40.10">
    <property type="entry name" value="Tetratricopeptide repeat domain"/>
    <property type="match status" value="1"/>
</dbReference>
<dbReference type="AlphaFoldDB" id="A0A2M8PHY0"/>